<dbReference type="PANTHER" id="PTHR33694">
    <property type="entry name" value="UDP-3-O-ACYL-N-ACETYLGLUCOSAMINE DEACETYLASE 1, MITOCHONDRIAL-RELATED"/>
    <property type="match status" value="1"/>
</dbReference>
<dbReference type="AlphaFoldDB" id="B9SJ32"/>
<dbReference type="GO" id="GO:0016020">
    <property type="term" value="C:membrane"/>
    <property type="evidence" value="ECO:0007669"/>
    <property type="project" value="GOC"/>
</dbReference>
<evidence type="ECO:0000256" key="10">
    <source>
        <dbReference type="ARBA" id="ARBA00023098"/>
    </source>
</evidence>
<evidence type="ECO:0000256" key="11">
    <source>
        <dbReference type="ARBA" id="ARBA00024535"/>
    </source>
</evidence>
<dbReference type="GO" id="GO:0046872">
    <property type="term" value="F:metal ion binding"/>
    <property type="evidence" value="ECO:0007669"/>
    <property type="project" value="UniProtKB-KW"/>
</dbReference>
<keyword evidence="14" id="KW-1185">Reference proteome</keyword>
<evidence type="ECO:0000256" key="5">
    <source>
        <dbReference type="ARBA" id="ARBA00022516"/>
    </source>
</evidence>
<dbReference type="GO" id="GO:0103117">
    <property type="term" value="F:UDP-3-O-acyl-N-acetylglucosamine deacetylase activity"/>
    <property type="evidence" value="ECO:0000318"/>
    <property type="project" value="GO_Central"/>
</dbReference>
<dbReference type="eggNOG" id="ENOG502QT9Y">
    <property type="taxonomic scope" value="Eukaryota"/>
</dbReference>
<accession>B9SJ32</accession>
<dbReference type="InterPro" id="IPR011334">
    <property type="entry name" value="UDP-acyl_GlcNac_deAcase_C"/>
</dbReference>
<comment type="cofactor">
    <cofactor evidence="1">
        <name>Zn(2+)</name>
        <dbReference type="ChEBI" id="CHEBI:29105"/>
    </cofactor>
</comment>
<dbReference type="GO" id="GO:2001289">
    <property type="term" value="P:lipid X metabolic process"/>
    <property type="evidence" value="ECO:0007669"/>
    <property type="project" value="UniProtKB-ARBA"/>
</dbReference>
<dbReference type="InterPro" id="IPR020568">
    <property type="entry name" value="Ribosomal_Su5_D2-typ_SF"/>
</dbReference>
<name>B9SJ32_RICCO</name>
<dbReference type="NCBIfam" id="TIGR00325">
    <property type="entry name" value="lpxC"/>
    <property type="match status" value="1"/>
</dbReference>
<evidence type="ECO:0000313" key="14">
    <source>
        <dbReference type="Proteomes" id="UP000008311"/>
    </source>
</evidence>
<evidence type="ECO:0000313" key="13">
    <source>
        <dbReference type="EMBL" id="EEF36425.1"/>
    </source>
</evidence>
<dbReference type="EMBL" id="EQ973978">
    <property type="protein sequence ID" value="EEF36425.1"/>
    <property type="molecule type" value="Genomic_DNA"/>
</dbReference>
<dbReference type="SUPFAM" id="SSF54211">
    <property type="entry name" value="Ribosomal protein S5 domain 2-like"/>
    <property type="match status" value="2"/>
</dbReference>
<dbReference type="Gene3D" id="3.30.230.20">
    <property type="entry name" value="lpxc deacetylase, domain 1"/>
    <property type="match status" value="1"/>
</dbReference>
<keyword evidence="10" id="KW-0443">Lipid metabolism</keyword>
<dbReference type="InParanoid" id="B9SJ32"/>
<evidence type="ECO:0000256" key="6">
    <source>
        <dbReference type="ARBA" id="ARBA00022556"/>
    </source>
</evidence>
<dbReference type="InterPro" id="IPR004463">
    <property type="entry name" value="UDP-acyl_GlcNac_deAcase"/>
</dbReference>
<evidence type="ECO:0000256" key="3">
    <source>
        <dbReference type="ARBA" id="ARBA00006170"/>
    </source>
</evidence>
<proteinExistence type="inferred from homology"/>
<keyword evidence="5" id="KW-0444">Lipid biosynthesis</keyword>
<keyword evidence="7" id="KW-0479">Metal-binding</keyword>
<dbReference type="Pfam" id="PF03331">
    <property type="entry name" value="LpxC"/>
    <property type="match status" value="1"/>
</dbReference>
<comment type="function">
    <text evidence="12">Involved in the biosynthesis of lipid A, a phosphorylated glycolipid that in bacteria anchors the lipopolysaccharide to the outer membrane of the cell. Lipid A-like molecules in plants may serve as structural components of the outer membranes of mitochondria and/or chloroplasts, or may be involved in signal transduction or plant defense responses.</text>
</comment>
<evidence type="ECO:0000256" key="7">
    <source>
        <dbReference type="ARBA" id="ARBA00022723"/>
    </source>
</evidence>
<sequence length="309" mass="34444">MGLSGALKALKSSNIISWKSSGRFQQTLGRHVEVTGKGLHSGKESTVMIWPEYAGKGRYFDFRSSKNHSIPASIDFVLQNSPLCTTLFSERLKVQTVEHLLSALEATGVDNCRIQIFNNNNNEDDCSFEVPILDGSAKKWVEAIEDASLVEAIDEWGNKSERLSPYLIEPVYVQKNDSFVVAFPSDKLCITYGIDFSQVRAIGRQWFSVAPLDDNSYIKEIASSRTFCVYEEVELMRQMGLIKGGSLDNAIVCSVSKGWLNPPLRFSEEPCRHKILDLVGDLSLLARFGNQGLPAAHIVAYKRAHFTDV</sequence>
<comment type="pathway">
    <text evidence="2">Glycolipid biosynthesis; lipid IV(A) biosynthesis; lipid IV(A) from (3R)-3-hydroxytetradecanoyl-[acyl-carrier-protein] and UDP-N-acetyl-alpha-D-glucosamine: step 2/6.</text>
</comment>
<dbReference type="Proteomes" id="UP000008311">
    <property type="component" value="Unassembled WGS sequence"/>
</dbReference>
<evidence type="ECO:0000256" key="1">
    <source>
        <dbReference type="ARBA" id="ARBA00001947"/>
    </source>
</evidence>
<keyword evidence="9" id="KW-0862">Zinc</keyword>
<keyword evidence="8" id="KW-0378">Hydrolase</keyword>
<reference evidence="14" key="1">
    <citation type="journal article" date="2010" name="Nat. Biotechnol.">
        <title>Draft genome sequence of the oilseed species Ricinus communis.</title>
        <authorList>
            <person name="Chan A.P."/>
            <person name="Crabtree J."/>
            <person name="Zhao Q."/>
            <person name="Lorenzi H."/>
            <person name="Orvis J."/>
            <person name="Puiu D."/>
            <person name="Melake-Berhan A."/>
            <person name="Jones K.M."/>
            <person name="Redman J."/>
            <person name="Chen G."/>
            <person name="Cahoon E.B."/>
            <person name="Gedil M."/>
            <person name="Stanke M."/>
            <person name="Haas B.J."/>
            <person name="Wortman J.R."/>
            <person name="Fraser-Liggett C.M."/>
            <person name="Ravel J."/>
            <person name="Rabinowicz P.D."/>
        </authorList>
    </citation>
    <scope>NUCLEOTIDE SEQUENCE [LARGE SCALE GENOMIC DNA]</scope>
    <source>
        <strain evidence="14">cv. Hale</strain>
    </source>
</reference>
<dbReference type="GO" id="GO:0005739">
    <property type="term" value="C:mitochondrion"/>
    <property type="evidence" value="ECO:0000318"/>
    <property type="project" value="GO_Central"/>
</dbReference>
<evidence type="ECO:0000256" key="4">
    <source>
        <dbReference type="ARBA" id="ARBA00012745"/>
    </source>
</evidence>
<comment type="catalytic activity">
    <reaction evidence="11">
        <text>a UDP-3-O-[(3R)-3-hydroxyacyl]-N-acetyl-alpha-D-glucosamine + H2O = a UDP-3-O-[(3R)-3-hydroxyacyl]-alpha-D-glucosamine + acetate</text>
        <dbReference type="Rhea" id="RHEA:67816"/>
        <dbReference type="ChEBI" id="CHEBI:15377"/>
        <dbReference type="ChEBI" id="CHEBI:30089"/>
        <dbReference type="ChEBI" id="CHEBI:137740"/>
        <dbReference type="ChEBI" id="CHEBI:173225"/>
        <dbReference type="EC" id="3.5.1.108"/>
    </reaction>
</comment>
<dbReference type="Gene3D" id="3.30.1700.10">
    <property type="entry name" value="lpxc deacetylase, domain 2"/>
    <property type="match status" value="1"/>
</dbReference>
<organism evidence="13 14">
    <name type="scientific">Ricinus communis</name>
    <name type="common">Castor bean</name>
    <dbReference type="NCBI Taxonomy" id="3988"/>
    <lineage>
        <taxon>Eukaryota</taxon>
        <taxon>Viridiplantae</taxon>
        <taxon>Streptophyta</taxon>
        <taxon>Embryophyta</taxon>
        <taxon>Tracheophyta</taxon>
        <taxon>Spermatophyta</taxon>
        <taxon>Magnoliopsida</taxon>
        <taxon>eudicotyledons</taxon>
        <taxon>Gunneridae</taxon>
        <taxon>Pentapetalae</taxon>
        <taxon>rosids</taxon>
        <taxon>fabids</taxon>
        <taxon>Malpighiales</taxon>
        <taxon>Euphorbiaceae</taxon>
        <taxon>Acalyphoideae</taxon>
        <taxon>Acalypheae</taxon>
        <taxon>Ricinus</taxon>
    </lineage>
</organism>
<dbReference type="EC" id="3.5.1.108" evidence="4"/>
<gene>
    <name evidence="13" type="ORF">RCOM_0598060</name>
</gene>
<dbReference type="GO" id="GO:0009245">
    <property type="term" value="P:lipid A biosynthetic process"/>
    <property type="evidence" value="ECO:0000318"/>
    <property type="project" value="GO_Central"/>
</dbReference>
<evidence type="ECO:0000256" key="8">
    <source>
        <dbReference type="ARBA" id="ARBA00022801"/>
    </source>
</evidence>
<evidence type="ECO:0000256" key="9">
    <source>
        <dbReference type="ARBA" id="ARBA00022833"/>
    </source>
</evidence>
<dbReference type="UniPathway" id="UPA00359">
    <property type="reaction ID" value="UER00478"/>
</dbReference>
<dbReference type="STRING" id="3988.B9SJ32"/>
<protein>
    <recommendedName>
        <fullName evidence="4">UDP-3-O-acyl-N-acetylglucosamine deacetylase</fullName>
        <ecNumber evidence="4">3.5.1.108</ecNumber>
    </recommendedName>
</protein>
<comment type="similarity">
    <text evidence="3">Belongs to the LpxC family.</text>
</comment>
<evidence type="ECO:0000256" key="2">
    <source>
        <dbReference type="ARBA" id="ARBA00005002"/>
    </source>
</evidence>
<dbReference type="FunCoup" id="B9SJ32">
    <property type="interactions" value="3"/>
</dbReference>
<evidence type="ECO:0000256" key="12">
    <source>
        <dbReference type="ARBA" id="ARBA00024987"/>
    </source>
</evidence>
<keyword evidence="6" id="KW-0441">Lipid A biosynthesis</keyword>
<dbReference type="PANTHER" id="PTHR33694:SF1">
    <property type="entry name" value="UDP-3-O-ACYL-N-ACETYLGLUCOSAMINE DEACETYLASE 1, MITOCHONDRIAL-RELATED"/>
    <property type="match status" value="1"/>
</dbReference>
<dbReference type="InterPro" id="IPR015870">
    <property type="entry name" value="UDP-acyl_N-AcGlcN_deAcase_N"/>
</dbReference>